<dbReference type="InterPro" id="IPR004165">
    <property type="entry name" value="CoA_trans_fam_I"/>
</dbReference>
<dbReference type="EMBL" id="KZ678388">
    <property type="protein sequence ID" value="PSR97739.1"/>
    <property type="molecule type" value="Genomic_DNA"/>
</dbReference>
<comment type="function">
    <text evidence="3">Key enzyme for ketone body catabolism. Transfers the CoA moiety from succinate to acetoacetate. Formation of the enzyme-CoA intermediate proceeds via an unstable anhydride species formed between the carboxylate groups of the enzyme and substrate.</text>
</comment>
<reference evidence="5 6" key="1">
    <citation type="journal article" date="2018" name="Mycol. Prog.">
        <title>Coniella lustricola, a new species from submerged detritus.</title>
        <authorList>
            <person name="Raudabaugh D.B."/>
            <person name="Iturriaga T."/>
            <person name="Carver A."/>
            <person name="Mondo S."/>
            <person name="Pangilinan J."/>
            <person name="Lipzen A."/>
            <person name="He G."/>
            <person name="Amirebrahimi M."/>
            <person name="Grigoriev I.V."/>
            <person name="Miller A.N."/>
        </authorList>
    </citation>
    <scope>NUCLEOTIDE SEQUENCE [LARGE SCALE GENOMIC DNA]</scope>
    <source>
        <strain evidence="5 6">B22-T-1</strain>
    </source>
</reference>
<dbReference type="OrthoDB" id="1933379at2759"/>
<dbReference type="NCBIfam" id="TIGR02428">
    <property type="entry name" value="pcaJ_scoB_fam"/>
    <property type="match status" value="1"/>
</dbReference>
<evidence type="ECO:0000256" key="2">
    <source>
        <dbReference type="ARBA" id="ARBA00022679"/>
    </source>
</evidence>
<dbReference type="PROSITE" id="PS01274">
    <property type="entry name" value="COA_TRANSF_2"/>
    <property type="match status" value="1"/>
</dbReference>
<keyword evidence="2 3" id="KW-0808">Transferase</keyword>
<dbReference type="Gene3D" id="3.40.1080.10">
    <property type="entry name" value="Glutaconate Coenzyme A-transferase"/>
    <property type="match status" value="2"/>
</dbReference>
<dbReference type="InterPro" id="IPR012792">
    <property type="entry name" value="3-oxoacid_CoA-transf_A"/>
</dbReference>
<dbReference type="PANTHER" id="PTHR13707">
    <property type="entry name" value="KETOACID-COENZYME A TRANSFERASE"/>
    <property type="match status" value="1"/>
</dbReference>
<dbReference type="InterPro" id="IPR037171">
    <property type="entry name" value="NagB/RpiA_transferase-like"/>
</dbReference>
<evidence type="ECO:0000256" key="1">
    <source>
        <dbReference type="ARBA" id="ARBA00007154"/>
    </source>
</evidence>
<comment type="catalytic activity">
    <reaction evidence="3">
        <text>a 3-oxo acid + succinyl-CoA = a 3-oxoacyl-CoA + succinate</text>
        <dbReference type="Rhea" id="RHEA:24564"/>
        <dbReference type="ChEBI" id="CHEBI:30031"/>
        <dbReference type="ChEBI" id="CHEBI:35973"/>
        <dbReference type="ChEBI" id="CHEBI:57292"/>
        <dbReference type="ChEBI" id="CHEBI:90726"/>
        <dbReference type="EC" id="2.8.3.5"/>
    </reaction>
</comment>
<comment type="pathway">
    <text evidence="3">Ketone metabolism; succinyl-CoA degradation; acetoacetyl-CoA from succinyl-CoA: step 1/1.</text>
</comment>
<keyword evidence="6" id="KW-1185">Reference proteome</keyword>
<dbReference type="EC" id="2.8.3.5" evidence="3"/>
<dbReference type="AlphaFoldDB" id="A0A2T3AHI2"/>
<organism evidence="5 6">
    <name type="scientific">Coniella lustricola</name>
    <dbReference type="NCBI Taxonomy" id="2025994"/>
    <lineage>
        <taxon>Eukaryota</taxon>
        <taxon>Fungi</taxon>
        <taxon>Dikarya</taxon>
        <taxon>Ascomycota</taxon>
        <taxon>Pezizomycotina</taxon>
        <taxon>Sordariomycetes</taxon>
        <taxon>Sordariomycetidae</taxon>
        <taxon>Diaporthales</taxon>
        <taxon>Schizoparmaceae</taxon>
        <taxon>Coniella</taxon>
    </lineage>
</organism>
<evidence type="ECO:0000256" key="3">
    <source>
        <dbReference type="PIRNR" id="PIRNR000858"/>
    </source>
</evidence>
<sequence>MRSAGVCLRTIRAYSKYGSNHALLFARAFSATARRAEINKVYPSASEAIKDLKPGSTLLCGGFGLCGVPDTLINEVLNRPDLNGLTAVSNNAGTDTSGLGQLLKTKQISKMIASYIGENKTFEKMYLTGEVELELTPQGTLAERCSAGGRGVPAFYTPAAFGTVVQTGDLPLKNKPDGTPDEFSYPKDVKVFKGKSYLLEHAIEGDYAFVKAYKADKLGNCQFRLAANNFNGAMGRNAKITIVEAEHIVEPGEIPPEAVHLPGIYVKRVVQSTTPKGIEKYTFTKEGGEDADAKKALGTGDTLAKRERIVRRAAKEFKNGMYANLGIGMPMLAPGFVGPEVEVQLQSENGILGLGPYPLQGNEDADLINAGKETVTLKPGAAVFGSEESFGMIRSGRINLTILGAMQVSATGDLANWMLPGKVKGFGGAMDLVSNPSATKVVVTMEHTDKKGNAKIVKQCAFPLTGRACVSRIITELGVFDVDFAHGLSLIEIADGVTVEEIKAKTEAPFTVAEDLKPML</sequence>
<dbReference type="GO" id="GO:0046952">
    <property type="term" value="P:ketone body catabolic process"/>
    <property type="evidence" value="ECO:0007669"/>
    <property type="project" value="InterPro"/>
</dbReference>
<dbReference type="InterPro" id="IPR004164">
    <property type="entry name" value="CoA_transf_AS"/>
</dbReference>
<evidence type="ECO:0000256" key="4">
    <source>
        <dbReference type="PIRSR" id="PIRSR000858-1"/>
    </source>
</evidence>
<dbReference type="GO" id="GO:0008260">
    <property type="term" value="F:succinyl-CoA:3-oxo-acid CoA-transferase activity"/>
    <property type="evidence" value="ECO:0007669"/>
    <property type="project" value="UniProtKB-EC"/>
</dbReference>
<gene>
    <name evidence="5" type="ORF">BD289DRAFT_450669</name>
</gene>
<evidence type="ECO:0000313" key="6">
    <source>
        <dbReference type="Proteomes" id="UP000241462"/>
    </source>
</evidence>
<protein>
    <recommendedName>
        <fullName evidence="3">Succinyl-CoA:3-ketoacid-coenzyme A transferase</fullName>
        <ecNumber evidence="3">2.8.3.5</ecNumber>
    </recommendedName>
</protein>
<dbReference type="SUPFAM" id="SSF100950">
    <property type="entry name" value="NagB/RpiA/CoA transferase-like"/>
    <property type="match status" value="2"/>
</dbReference>
<dbReference type="InterPro" id="IPR014388">
    <property type="entry name" value="3-oxoacid_CoA-transferase"/>
</dbReference>
<accession>A0A2T3AHI2</accession>
<dbReference type="SMART" id="SM00882">
    <property type="entry name" value="CoA_trans"/>
    <property type="match status" value="2"/>
</dbReference>
<dbReference type="InParanoid" id="A0A2T3AHI2"/>
<dbReference type="STRING" id="2025994.A0A2T3AHI2"/>
<dbReference type="Proteomes" id="UP000241462">
    <property type="component" value="Unassembled WGS sequence"/>
</dbReference>
<feature type="active site" description="5-glutamyl coenzyme A thioester intermediate" evidence="4">
    <location>
        <position position="348"/>
    </location>
</feature>
<proteinExistence type="inferred from homology"/>
<evidence type="ECO:0000313" key="5">
    <source>
        <dbReference type="EMBL" id="PSR97739.1"/>
    </source>
</evidence>
<dbReference type="PANTHER" id="PTHR13707:SF23">
    <property type="entry name" value="SUCCINYL-COA:3-KETOACID-COENZYME A TRANSFERASE"/>
    <property type="match status" value="1"/>
</dbReference>
<dbReference type="NCBIfam" id="TIGR02429">
    <property type="entry name" value="pcaI_scoA_fam"/>
    <property type="match status" value="1"/>
</dbReference>
<name>A0A2T3AHI2_9PEZI</name>
<dbReference type="FunFam" id="3.40.1080.10:FF:000001">
    <property type="entry name" value="Succinyl-coa:3-ketoacid-coenzyme a transferase subunit b"/>
    <property type="match status" value="1"/>
</dbReference>
<comment type="similarity">
    <text evidence="1 3">Belongs to the 3-oxoacid CoA-transferase family.</text>
</comment>
<dbReference type="Pfam" id="PF01144">
    <property type="entry name" value="CoA_trans"/>
    <property type="match status" value="2"/>
</dbReference>
<dbReference type="UniPathway" id="UPA00929">
    <property type="reaction ID" value="UER00894"/>
</dbReference>
<dbReference type="PIRSF" id="PIRSF000858">
    <property type="entry name" value="SCOT-t"/>
    <property type="match status" value="1"/>
</dbReference>
<keyword evidence="3" id="KW-0496">Mitochondrion</keyword>
<dbReference type="InterPro" id="IPR012791">
    <property type="entry name" value="3-oxoacid_CoA-transf_B"/>
</dbReference>